<feature type="transmembrane region" description="Helical" evidence="3">
    <location>
        <begin position="21"/>
        <end position="43"/>
    </location>
</feature>
<gene>
    <name evidence="4" type="ORF">SAMN04488044_0540</name>
</gene>
<feature type="transmembrane region" description="Helical" evidence="3">
    <location>
        <begin position="63"/>
        <end position="83"/>
    </location>
</feature>
<evidence type="ECO:0008006" key="6">
    <source>
        <dbReference type="Google" id="ProtNLM"/>
    </source>
</evidence>
<evidence type="ECO:0000256" key="3">
    <source>
        <dbReference type="SAM" id="Phobius"/>
    </source>
</evidence>
<reference evidence="5" key="1">
    <citation type="submission" date="2016-11" db="EMBL/GenBank/DDBJ databases">
        <authorList>
            <person name="Varghese N."/>
            <person name="Submissions S."/>
        </authorList>
    </citation>
    <scope>NUCLEOTIDE SEQUENCE [LARGE SCALE GENOMIC DNA]</scope>
    <source>
        <strain evidence="5">DSM 28223</strain>
    </source>
</reference>
<feature type="compositionally biased region" description="Basic and acidic residues" evidence="2">
    <location>
        <begin position="257"/>
        <end position="268"/>
    </location>
</feature>
<accession>A0A1M5J4K9</accession>
<evidence type="ECO:0000313" key="4">
    <source>
        <dbReference type="EMBL" id="SHG35305.1"/>
    </source>
</evidence>
<evidence type="ECO:0000313" key="5">
    <source>
        <dbReference type="Proteomes" id="UP000184211"/>
    </source>
</evidence>
<keyword evidence="3" id="KW-1133">Transmembrane helix</keyword>
<keyword evidence="3" id="KW-0472">Membrane</keyword>
<protein>
    <recommendedName>
        <fullName evidence="6">DNA repair protein</fullName>
    </recommendedName>
</protein>
<dbReference type="STRING" id="870908.SAMN04488044_0540"/>
<evidence type="ECO:0000256" key="1">
    <source>
        <dbReference type="SAM" id="Coils"/>
    </source>
</evidence>
<dbReference type="OrthoDB" id="7863443at2"/>
<feature type="coiled-coil region" evidence="1">
    <location>
        <begin position="170"/>
        <end position="225"/>
    </location>
</feature>
<keyword evidence="3" id="KW-0812">Transmembrane</keyword>
<dbReference type="Proteomes" id="UP000184211">
    <property type="component" value="Unassembled WGS sequence"/>
</dbReference>
<name>A0A1M5J4K9_9RHOB</name>
<keyword evidence="1" id="KW-0175">Coiled coil</keyword>
<evidence type="ECO:0000256" key="2">
    <source>
        <dbReference type="SAM" id="MobiDB-lite"/>
    </source>
</evidence>
<dbReference type="EMBL" id="FQWM01000001">
    <property type="protein sequence ID" value="SHG35305.1"/>
    <property type="molecule type" value="Genomic_DNA"/>
</dbReference>
<dbReference type="RefSeq" id="WP_072790150.1">
    <property type="nucleotide sequence ID" value="NZ_FQWM01000001.1"/>
</dbReference>
<proteinExistence type="predicted"/>
<keyword evidence="5" id="KW-1185">Reference proteome</keyword>
<dbReference type="AlphaFoldDB" id="A0A1M5J4K9"/>
<feature type="region of interest" description="Disordered" evidence="2">
    <location>
        <begin position="246"/>
        <end position="268"/>
    </location>
</feature>
<organism evidence="4 5">
    <name type="scientific">Cognatishimia maritima</name>
    <dbReference type="NCBI Taxonomy" id="870908"/>
    <lineage>
        <taxon>Bacteria</taxon>
        <taxon>Pseudomonadati</taxon>
        <taxon>Pseudomonadota</taxon>
        <taxon>Alphaproteobacteria</taxon>
        <taxon>Rhodobacterales</taxon>
        <taxon>Paracoccaceae</taxon>
        <taxon>Cognatishimia</taxon>
    </lineage>
</organism>
<sequence>MGTAINSIALTSVRLLQTLTLAALVVTMLAMLAWTALATFGILPWLGMDLTIGTNTIDDAGRYVQVGLTVLSIGLCVFLPANARIMQLETSHRKFSVKMQDVAQAYQVSHRADRKGAFGLSDEFDAVRERLIHLRDHPDLGDLEPEILELAAQMSYQSRSLAETYSDEKVERAMQFLKQRQEEAHRLEDRLAAARQTCDELRRWVEDVEAEERLASQHISRLEADLMELLPRIGYELDGDPTVVKLDSKSAKNGKHALKDSRPPKRLS</sequence>